<feature type="compositionally biased region" description="Polar residues" evidence="8">
    <location>
        <begin position="170"/>
        <end position="181"/>
    </location>
</feature>
<evidence type="ECO:0000256" key="7">
    <source>
        <dbReference type="RuleBase" id="RU366049"/>
    </source>
</evidence>
<keyword evidence="5 7" id="KW-0539">Nucleus</keyword>
<feature type="domain" description="Chromosome segregation in meiosis protein 3" evidence="9">
    <location>
        <begin position="66"/>
        <end position="145"/>
    </location>
</feature>
<comment type="subcellular location">
    <subcellularLocation>
        <location evidence="1 7">Nucleus</location>
    </subcellularLocation>
</comment>
<evidence type="ECO:0000313" key="10">
    <source>
        <dbReference type="Proteomes" id="UP001165780"/>
    </source>
</evidence>
<keyword evidence="4 7" id="KW-0227">DNA damage</keyword>
<comment type="function">
    <text evidence="7">Plays an important role in the control of DNA replication and the maintenance of replication fork stability.</text>
</comment>
<dbReference type="PANTHER" id="PTHR13220">
    <property type="entry name" value="TIMELESS INTERACTING-RELATED"/>
    <property type="match status" value="1"/>
</dbReference>
<dbReference type="PANTHER" id="PTHR13220:SF11">
    <property type="entry name" value="TIMELESS-INTERACTING PROTEIN"/>
    <property type="match status" value="1"/>
</dbReference>
<dbReference type="RefSeq" id="XP_019297268.2">
    <property type="nucleotide sequence ID" value="XM_019441723.2"/>
</dbReference>
<dbReference type="GO" id="GO:0000076">
    <property type="term" value="P:DNA replication checkpoint signaling"/>
    <property type="evidence" value="ECO:0007669"/>
    <property type="project" value="UniProtKB-UniRule"/>
</dbReference>
<evidence type="ECO:0000313" key="12">
    <source>
        <dbReference type="RefSeq" id="XP_019297269.2"/>
    </source>
</evidence>
<feature type="compositionally biased region" description="Acidic residues" evidence="8">
    <location>
        <begin position="11"/>
        <end position="21"/>
    </location>
</feature>
<evidence type="ECO:0000256" key="1">
    <source>
        <dbReference type="ARBA" id="ARBA00004123"/>
    </source>
</evidence>
<feature type="compositionally biased region" description="Polar residues" evidence="8">
    <location>
        <begin position="219"/>
        <end position="229"/>
    </location>
</feature>
<dbReference type="InterPro" id="IPR040038">
    <property type="entry name" value="TIPIN/Csm3/Swi3"/>
</dbReference>
<comment type="similarity">
    <text evidence="2 7">Belongs to the CSM3 family.</text>
</comment>
<dbReference type="GO" id="GO:0031297">
    <property type="term" value="P:replication fork processing"/>
    <property type="evidence" value="ECO:0007669"/>
    <property type="project" value="UniProtKB-UniRule"/>
</dbReference>
<dbReference type="GeneID" id="109262822"/>
<evidence type="ECO:0000256" key="8">
    <source>
        <dbReference type="SAM" id="MobiDB-lite"/>
    </source>
</evidence>
<evidence type="ECO:0000259" key="9">
    <source>
        <dbReference type="Pfam" id="PF07962"/>
    </source>
</evidence>
<dbReference type="Proteomes" id="UP001165780">
    <property type="component" value="Unplaced"/>
</dbReference>
<feature type="region of interest" description="Disordered" evidence="8">
    <location>
        <begin position="219"/>
        <end position="289"/>
    </location>
</feature>
<sequence>MLEPQNGVIDLPDDEHVDDETFPPFPPPASPQREDGEGAEPDEELERGAPVPVPPKRTVKRNIPRLDAQRLISERGLPALRHVFDKAKFKGKGYEAEDLKTLIRHMEHWAHRLFPKLQFEDFIDRVEYLGSKKEVQTCLKRIRLDLPILHEDFINNNDEVRENNVHDVTATESDPFLTSSLESEKFASESSRSLTEEEQQRIERNKQLALERRQAKLLSNSQSLGNDSLASIPGAETIEEVNTGEDQEEESSNRFDKDILESPHNDAAANAVNEEEELKIEKTQLDQSF</sequence>
<dbReference type="GO" id="GO:0043111">
    <property type="term" value="P:replication fork arrest"/>
    <property type="evidence" value="ECO:0007669"/>
    <property type="project" value="TreeGrafter"/>
</dbReference>
<feature type="region of interest" description="Disordered" evidence="8">
    <location>
        <begin position="1"/>
        <end position="58"/>
    </location>
</feature>
<feature type="region of interest" description="Disordered" evidence="8">
    <location>
        <begin position="168"/>
        <end position="200"/>
    </location>
</feature>
<organism evidence="10 12">
    <name type="scientific">Panthera pardus</name>
    <name type="common">Leopard</name>
    <name type="synonym">Felis pardus</name>
    <dbReference type="NCBI Taxonomy" id="9691"/>
    <lineage>
        <taxon>Eukaryota</taxon>
        <taxon>Metazoa</taxon>
        <taxon>Chordata</taxon>
        <taxon>Craniata</taxon>
        <taxon>Vertebrata</taxon>
        <taxon>Euteleostomi</taxon>
        <taxon>Mammalia</taxon>
        <taxon>Eutheria</taxon>
        <taxon>Laurasiatheria</taxon>
        <taxon>Carnivora</taxon>
        <taxon>Feliformia</taxon>
        <taxon>Felidae</taxon>
        <taxon>Pantherinae</taxon>
        <taxon>Panthera</taxon>
    </lineage>
</organism>
<evidence type="ECO:0000256" key="6">
    <source>
        <dbReference type="ARBA" id="ARBA00023306"/>
    </source>
</evidence>
<evidence type="ECO:0000256" key="2">
    <source>
        <dbReference type="ARBA" id="ARBA00006075"/>
    </source>
</evidence>
<reference evidence="11 12" key="1">
    <citation type="submission" date="2025-04" db="UniProtKB">
        <authorList>
            <consortium name="RefSeq"/>
        </authorList>
    </citation>
    <scope>IDENTIFICATION</scope>
    <source>
        <tissue evidence="11 12">Whole blood</tissue>
    </source>
</reference>
<dbReference type="CTD" id="54962"/>
<gene>
    <name evidence="11 12 13" type="primary">TIPIN</name>
</gene>
<dbReference type="KEGG" id="ppad:109262822"/>
<dbReference type="GO" id="GO:0006974">
    <property type="term" value="P:DNA damage response"/>
    <property type="evidence" value="ECO:0007669"/>
    <property type="project" value="UniProtKB-KW"/>
</dbReference>
<evidence type="ECO:0000313" key="13">
    <source>
        <dbReference type="RefSeq" id="XP_019297270.2"/>
    </source>
</evidence>
<dbReference type="GO" id="GO:0003677">
    <property type="term" value="F:DNA binding"/>
    <property type="evidence" value="ECO:0007669"/>
    <property type="project" value="TreeGrafter"/>
</dbReference>
<evidence type="ECO:0000256" key="3">
    <source>
        <dbReference type="ARBA" id="ARBA00018750"/>
    </source>
</evidence>
<dbReference type="AlphaFoldDB" id="A0A9V1F7F5"/>
<proteinExistence type="inferred from homology"/>
<feature type="compositionally biased region" description="Basic and acidic residues" evidence="8">
    <location>
        <begin position="251"/>
        <end position="264"/>
    </location>
</feature>
<evidence type="ECO:0000256" key="5">
    <source>
        <dbReference type="ARBA" id="ARBA00023242"/>
    </source>
</evidence>
<feature type="compositionally biased region" description="Acidic residues" evidence="8">
    <location>
        <begin position="237"/>
        <end position="250"/>
    </location>
</feature>
<accession>A0A9V1F7F5</accession>
<dbReference type="InterPro" id="IPR012923">
    <property type="entry name" value="Csm3"/>
</dbReference>
<dbReference type="RefSeq" id="XP_019297270.2">
    <property type="nucleotide sequence ID" value="XM_019441725.2"/>
</dbReference>
<name>A0A9V1F7F5_PANPR</name>
<evidence type="ECO:0000256" key="4">
    <source>
        <dbReference type="ARBA" id="ARBA00022763"/>
    </source>
</evidence>
<keyword evidence="10" id="KW-1185">Reference proteome</keyword>
<feature type="compositionally biased region" description="Basic and acidic residues" evidence="8">
    <location>
        <begin position="279"/>
        <end position="289"/>
    </location>
</feature>
<protein>
    <recommendedName>
        <fullName evidence="3 7">TIMELESS-interacting protein</fullName>
    </recommendedName>
</protein>
<dbReference type="Pfam" id="PF07962">
    <property type="entry name" value="Swi3"/>
    <property type="match status" value="1"/>
</dbReference>
<evidence type="ECO:0000313" key="11">
    <source>
        <dbReference type="RefSeq" id="XP_019297268.2"/>
    </source>
</evidence>
<dbReference type="GO" id="GO:0031298">
    <property type="term" value="C:replication fork protection complex"/>
    <property type="evidence" value="ECO:0007669"/>
    <property type="project" value="TreeGrafter"/>
</dbReference>
<keyword evidence="6 7" id="KW-0131">Cell cycle</keyword>
<dbReference type="RefSeq" id="XP_019297269.2">
    <property type="nucleotide sequence ID" value="XM_019441724.2"/>
</dbReference>